<dbReference type="EMBL" id="MU005590">
    <property type="protein sequence ID" value="KAF2681702.1"/>
    <property type="molecule type" value="Genomic_DNA"/>
</dbReference>
<evidence type="ECO:0000256" key="1">
    <source>
        <dbReference type="SAM" id="SignalP"/>
    </source>
</evidence>
<evidence type="ECO:0000313" key="3">
    <source>
        <dbReference type="Proteomes" id="UP000799291"/>
    </source>
</evidence>
<evidence type="ECO:0008006" key="4">
    <source>
        <dbReference type="Google" id="ProtNLM"/>
    </source>
</evidence>
<protein>
    <recommendedName>
        <fullName evidence="4">Secreted protein</fullName>
    </recommendedName>
</protein>
<dbReference type="AlphaFoldDB" id="A0A6G1ITY8"/>
<feature type="chain" id="PRO_5026187326" description="Secreted protein" evidence="1">
    <location>
        <begin position="25"/>
        <end position="92"/>
    </location>
</feature>
<gene>
    <name evidence="2" type="ORF">K458DRAFT_420461</name>
</gene>
<sequence>MVRYAFYSLHFLLLLLQWRWCGRRQRPTSVRRQPTSTMERQYASRRIADTCADSRPGHLMPVDAVREMLGRVWFASNPCSLVYAGNPAPTPD</sequence>
<keyword evidence="1" id="KW-0732">Signal</keyword>
<proteinExistence type="predicted"/>
<feature type="signal peptide" evidence="1">
    <location>
        <begin position="1"/>
        <end position="24"/>
    </location>
</feature>
<name>A0A6G1ITY8_9PLEO</name>
<reference evidence="2" key="1">
    <citation type="journal article" date="2020" name="Stud. Mycol.">
        <title>101 Dothideomycetes genomes: a test case for predicting lifestyles and emergence of pathogens.</title>
        <authorList>
            <person name="Haridas S."/>
            <person name="Albert R."/>
            <person name="Binder M."/>
            <person name="Bloem J."/>
            <person name="Labutti K."/>
            <person name="Salamov A."/>
            <person name="Andreopoulos B."/>
            <person name="Baker S."/>
            <person name="Barry K."/>
            <person name="Bills G."/>
            <person name="Bluhm B."/>
            <person name="Cannon C."/>
            <person name="Castanera R."/>
            <person name="Culley D."/>
            <person name="Daum C."/>
            <person name="Ezra D."/>
            <person name="Gonzalez J."/>
            <person name="Henrissat B."/>
            <person name="Kuo A."/>
            <person name="Liang C."/>
            <person name="Lipzen A."/>
            <person name="Lutzoni F."/>
            <person name="Magnuson J."/>
            <person name="Mondo S."/>
            <person name="Nolan M."/>
            <person name="Ohm R."/>
            <person name="Pangilinan J."/>
            <person name="Park H.-J."/>
            <person name="Ramirez L."/>
            <person name="Alfaro M."/>
            <person name="Sun H."/>
            <person name="Tritt A."/>
            <person name="Yoshinaga Y."/>
            <person name="Zwiers L.-H."/>
            <person name="Turgeon B."/>
            <person name="Goodwin S."/>
            <person name="Spatafora J."/>
            <person name="Crous P."/>
            <person name="Grigoriev I."/>
        </authorList>
    </citation>
    <scope>NUCLEOTIDE SEQUENCE</scope>
    <source>
        <strain evidence="2">CBS 122367</strain>
    </source>
</reference>
<dbReference type="Proteomes" id="UP000799291">
    <property type="component" value="Unassembled WGS sequence"/>
</dbReference>
<organism evidence="2 3">
    <name type="scientific">Lentithecium fluviatile CBS 122367</name>
    <dbReference type="NCBI Taxonomy" id="1168545"/>
    <lineage>
        <taxon>Eukaryota</taxon>
        <taxon>Fungi</taxon>
        <taxon>Dikarya</taxon>
        <taxon>Ascomycota</taxon>
        <taxon>Pezizomycotina</taxon>
        <taxon>Dothideomycetes</taxon>
        <taxon>Pleosporomycetidae</taxon>
        <taxon>Pleosporales</taxon>
        <taxon>Massarineae</taxon>
        <taxon>Lentitheciaceae</taxon>
        <taxon>Lentithecium</taxon>
    </lineage>
</organism>
<accession>A0A6G1ITY8</accession>
<keyword evidence="3" id="KW-1185">Reference proteome</keyword>
<evidence type="ECO:0000313" key="2">
    <source>
        <dbReference type="EMBL" id="KAF2681702.1"/>
    </source>
</evidence>